<dbReference type="AlphaFoldDB" id="A0A085LJB1"/>
<keyword evidence="4" id="KW-1185">Reference proteome</keyword>
<evidence type="ECO:0000313" key="3">
    <source>
        <dbReference type="EMBL" id="KFD59406.1"/>
    </source>
</evidence>
<evidence type="ECO:0000313" key="2">
    <source>
        <dbReference type="EMBL" id="KFD45057.1"/>
    </source>
</evidence>
<protein>
    <submittedName>
        <fullName evidence="2">Uncharacterized protein</fullName>
    </submittedName>
</protein>
<name>A0A085LJB1_9BILA</name>
<sequence>MDSETVLPYGNDLQSPNNGVLRRSHRKRRYTVGIASSHQCEIERRRIPAKKMERRIKRSMC</sequence>
<gene>
    <name evidence="2" type="ORF">M513_14066</name>
    <name evidence="3" type="ORF">M514_14066</name>
</gene>
<dbReference type="EMBL" id="KL363833">
    <property type="protein sequence ID" value="KFD45057.1"/>
    <property type="molecule type" value="Genomic_DNA"/>
</dbReference>
<reference evidence="2 4" key="1">
    <citation type="journal article" date="2014" name="Nat. Genet.">
        <title>Genome and transcriptome of the porcine whipworm Trichuris suis.</title>
        <authorList>
            <person name="Jex A.R."/>
            <person name="Nejsum P."/>
            <person name="Schwarz E.M."/>
            <person name="Hu L."/>
            <person name="Young N.D."/>
            <person name="Hall R.S."/>
            <person name="Korhonen P.K."/>
            <person name="Liao S."/>
            <person name="Thamsborg S."/>
            <person name="Xia J."/>
            <person name="Xu P."/>
            <person name="Wang S."/>
            <person name="Scheerlinck J.P."/>
            <person name="Hofmann A."/>
            <person name="Sternberg P.W."/>
            <person name="Wang J."/>
            <person name="Gasser R.B."/>
        </authorList>
    </citation>
    <scope>NUCLEOTIDE SEQUENCE [LARGE SCALE GENOMIC DNA]</scope>
    <source>
        <strain evidence="3">DCEP-RM93F</strain>
        <strain evidence="2">DCEP-RM93M</strain>
    </source>
</reference>
<proteinExistence type="predicted"/>
<evidence type="ECO:0000256" key="1">
    <source>
        <dbReference type="SAM" id="MobiDB-lite"/>
    </source>
</evidence>
<dbReference type="Proteomes" id="UP000030764">
    <property type="component" value="Unassembled WGS sequence"/>
</dbReference>
<feature type="region of interest" description="Disordered" evidence="1">
    <location>
        <begin position="1"/>
        <end position="24"/>
    </location>
</feature>
<accession>A0A085LJB1</accession>
<dbReference type="Proteomes" id="UP000030758">
    <property type="component" value="Unassembled WGS sequence"/>
</dbReference>
<dbReference type="EMBL" id="KL367998">
    <property type="protein sequence ID" value="KFD59406.1"/>
    <property type="molecule type" value="Genomic_DNA"/>
</dbReference>
<organism evidence="2 4">
    <name type="scientific">Trichuris suis</name>
    <name type="common">pig whipworm</name>
    <dbReference type="NCBI Taxonomy" id="68888"/>
    <lineage>
        <taxon>Eukaryota</taxon>
        <taxon>Metazoa</taxon>
        <taxon>Ecdysozoa</taxon>
        <taxon>Nematoda</taxon>
        <taxon>Enoplea</taxon>
        <taxon>Dorylaimia</taxon>
        <taxon>Trichinellida</taxon>
        <taxon>Trichuridae</taxon>
        <taxon>Trichuris</taxon>
    </lineage>
</organism>
<evidence type="ECO:0000313" key="4">
    <source>
        <dbReference type="Proteomes" id="UP000030764"/>
    </source>
</evidence>